<evidence type="ECO:0000313" key="4">
    <source>
        <dbReference type="Proteomes" id="UP000283077"/>
    </source>
</evidence>
<dbReference type="PANTHER" id="PTHR34039:SF1">
    <property type="entry name" value="UPF0102 PROTEIN YRAN"/>
    <property type="match status" value="1"/>
</dbReference>
<dbReference type="AlphaFoldDB" id="A0A437QBI8"/>
<dbReference type="InterPro" id="IPR003509">
    <property type="entry name" value="UPF0102_YraN-like"/>
</dbReference>
<accession>A0A437QBI8</accession>
<proteinExistence type="inferred from homology"/>
<dbReference type="CDD" id="cd20736">
    <property type="entry name" value="PoNe_Nuclease"/>
    <property type="match status" value="1"/>
</dbReference>
<evidence type="ECO:0000256" key="1">
    <source>
        <dbReference type="ARBA" id="ARBA00006738"/>
    </source>
</evidence>
<dbReference type="NCBIfam" id="NF009150">
    <property type="entry name" value="PRK12497.1-3"/>
    <property type="match status" value="1"/>
</dbReference>
<comment type="similarity">
    <text evidence="1 2">Belongs to the UPF0102 family.</text>
</comment>
<dbReference type="OrthoDB" id="9794876at2"/>
<dbReference type="SUPFAM" id="SSF52980">
    <property type="entry name" value="Restriction endonuclease-like"/>
    <property type="match status" value="1"/>
</dbReference>
<dbReference type="GO" id="GO:0003676">
    <property type="term" value="F:nucleic acid binding"/>
    <property type="evidence" value="ECO:0007669"/>
    <property type="project" value="InterPro"/>
</dbReference>
<dbReference type="NCBIfam" id="TIGR00252">
    <property type="entry name" value="YraN family protein"/>
    <property type="match status" value="1"/>
</dbReference>
<dbReference type="Proteomes" id="UP000283077">
    <property type="component" value="Unassembled WGS sequence"/>
</dbReference>
<comment type="caution">
    <text evidence="3">The sequence shown here is derived from an EMBL/GenBank/DDBJ whole genome shotgun (WGS) entry which is preliminary data.</text>
</comment>
<reference evidence="3 4" key="1">
    <citation type="submission" date="2019-01" db="EMBL/GenBank/DDBJ databases">
        <authorList>
            <person name="Chen W.-M."/>
        </authorList>
    </citation>
    <scope>NUCLEOTIDE SEQUENCE [LARGE SCALE GENOMIC DNA]</scope>
    <source>
        <strain evidence="3 4">KYPC3</strain>
    </source>
</reference>
<keyword evidence="4" id="KW-1185">Reference proteome</keyword>
<evidence type="ECO:0000256" key="2">
    <source>
        <dbReference type="HAMAP-Rule" id="MF_00048"/>
    </source>
</evidence>
<dbReference type="InterPro" id="IPR011335">
    <property type="entry name" value="Restrct_endonuc-II-like"/>
</dbReference>
<evidence type="ECO:0000313" key="3">
    <source>
        <dbReference type="EMBL" id="RVU31855.1"/>
    </source>
</evidence>
<dbReference type="Gene3D" id="3.40.1350.10">
    <property type="match status" value="1"/>
</dbReference>
<sequence length="120" mass="13485">MAKADVVNGNDSGFYFESLALEFLLQQGLKLHSRNVSCRFGEIDLICQLAEKWVFVEVKYRRSDAYGGAAAAVTPSKQQKLRQTAAWFLQQQRSQAGCRFDVVAISGDSPYQINWITNAF</sequence>
<dbReference type="PANTHER" id="PTHR34039">
    <property type="entry name" value="UPF0102 PROTEIN YRAN"/>
    <property type="match status" value="1"/>
</dbReference>
<gene>
    <name evidence="3" type="ORF">EOE67_19875</name>
</gene>
<dbReference type="InterPro" id="IPR011856">
    <property type="entry name" value="tRNA_endonuc-like_dom_sf"/>
</dbReference>
<dbReference type="EMBL" id="SACS01000038">
    <property type="protein sequence ID" value="RVU31855.1"/>
    <property type="molecule type" value="Genomic_DNA"/>
</dbReference>
<dbReference type="Pfam" id="PF02021">
    <property type="entry name" value="UPF0102"/>
    <property type="match status" value="1"/>
</dbReference>
<dbReference type="RefSeq" id="WP_127701268.1">
    <property type="nucleotide sequence ID" value="NZ_SACS01000038.1"/>
</dbReference>
<organism evidence="3 4">
    <name type="scientific">Rheinheimera riviphila</name>
    <dbReference type="NCBI Taxonomy" id="1834037"/>
    <lineage>
        <taxon>Bacteria</taxon>
        <taxon>Pseudomonadati</taxon>
        <taxon>Pseudomonadota</taxon>
        <taxon>Gammaproteobacteria</taxon>
        <taxon>Chromatiales</taxon>
        <taxon>Chromatiaceae</taxon>
        <taxon>Rheinheimera</taxon>
    </lineage>
</organism>
<name>A0A437QBI8_9GAMM</name>
<protein>
    <recommendedName>
        <fullName evidence="2">UPF0102 protein EOE67_19875</fullName>
    </recommendedName>
</protein>
<dbReference type="HAMAP" id="MF_00048">
    <property type="entry name" value="UPF0102"/>
    <property type="match status" value="1"/>
</dbReference>